<evidence type="ECO:0000256" key="1">
    <source>
        <dbReference type="ARBA" id="ARBA00004443"/>
    </source>
</evidence>
<comment type="subcellular location">
    <subcellularLocation>
        <location evidence="1">Mitochondrion inner membrane</location>
        <topology evidence="1">Peripheral membrane protein</topology>
        <orientation evidence="1">Matrix side</orientation>
    </subcellularLocation>
</comment>
<evidence type="ECO:0000313" key="8">
    <source>
        <dbReference type="Proteomes" id="UP000694906"/>
    </source>
</evidence>
<name>A0AAX6NU08_HETGA</name>
<dbReference type="PANTHER" id="PTHR31107:SF2">
    <property type="entry name" value="CYTOCHROME C OXIDASE ASSEMBLY FACTOR 8"/>
    <property type="match status" value="1"/>
</dbReference>
<dbReference type="KEGG" id="hgl:101710003"/>
<evidence type="ECO:0000313" key="9">
    <source>
        <dbReference type="RefSeq" id="XP_004836940.2"/>
    </source>
</evidence>
<keyword evidence="6" id="KW-0472">Membrane</keyword>
<dbReference type="GO" id="GO:0005743">
    <property type="term" value="C:mitochondrial inner membrane"/>
    <property type="evidence" value="ECO:0007669"/>
    <property type="project" value="UniProtKB-SubCell"/>
</dbReference>
<evidence type="ECO:0000256" key="4">
    <source>
        <dbReference type="ARBA" id="ARBA00022946"/>
    </source>
</evidence>
<dbReference type="Pfam" id="PF10231">
    <property type="entry name" value="COA8"/>
    <property type="match status" value="1"/>
</dbReference>
<dbReference type="AlphaFoldDB" id="A0AAX6NU08"/>
<keyword evidence="8" id="KW-1185">Reference proteome</keyword>
<dbReference type="InterPro" id="IPR018796">
    <property type="entry name" value="COA8"/>
</dbReference>
<protein>
    <submittedName>
        <fullName evidence="9">Apoptogenic protein 1, mitochondrial</fullName>
    </submittedName>
</protein>
<dbReference type="Proteomes" id="UP000694906">
    <property type="component" value="Unplaced"/>
</dbReference>
<evidence type="ECO:0000256" key="2">
    <source>
        <dbReference type="ARBA" id="ARBA00005453"/>
    </source>
</evidence>
<reference evidence="9" key="1">
    <citation type="submission" date="2025-08" db="UniProtKB">
        <authorList>
            <consortium name="RefSeq"/>
        </authorList>
    </citation>
    <scope>IDENTIFICATION</scope>
</reference>
<dbReference type="RefSeq" id="XP_004836940.2">
    <property type="nucleotide sequence ID" value="XM_004836883.2"/>
</dbReference>
<evidence type="ECO:0000256" key="7">
    <source>
        <dbReference type="SAM" id="MobiDB-lite"/>
    </source>
</evidence>
<comment type="similarity">
    <text evidence="2">Belongs to the COA8 family.</text>
</comment>
<keyword evidence="3" id="KW-0999">Mitochondrion inner membrane</keyword>
<feature type="compositionally biased region" description="Basic residues" evidence="7">
    <location>
        <begin position="161"/>
        <end position="174"/>
    </location>
</feature>
<evidence type="ECO:0000256" key="5">
    <source>
        <dbReference type="ARBA" id="ARBA00023128"/>
    </source>
</evidence>
<proteinExistence type="inferred from homology"/>
<sequence length="405" mass="43847">MFHGPGFPPNGSLEEDGPLSQACGRPGPGLACSPRARLGRAPFPGGGAGARPLAASPARPVPAGADPGGGEGASGAAATSRRPGREAGPPDLTMRAERRAPAGGGPRGAPRPEGRAAPRSPASPPPSRSAASTSAAPRSPAPPAAHRPQPPGSSAGARYHLAPRRPGRRRHRRESARSAALCGLQALRPCRTAAPRARARLCRVAREVAHAAMAALGSGRKALCSPLCRGFAGCGCRLASERGAERRDAAPGLDSRFCPPRKSCHDWIGPPDRHSNLRPVHFYIPENESSLEQKLRELRQETQEWNQQFWSNQNLTFSKEKEDFIHSRLQARGLGLAVESGQKTTLSAEEMADFYKEFLSKNFQKHMYYNRDWYRRNFAITFFMGRVALERMWNKLKQKPKKMSS</sequence>
<feature type="compositionally biased region" description="Pro residues" evidence="7">
    <location>
        <begin position="139"/>
        <end position="151"/>
    </location>
</feature>
<feature type="compositionally biased region" description="Low complexity" evidence="7">
    <location>
        <begin position="128"/>
        <end position="138"/>
    </location>
</feature>
<keyword evidence="5" id="KW-0496">Mitochondrion</keyword>
<gene>
    <name evidence="9" type="primary">Apopt1</name>
</gene>
<organism evidence="8 9">
    <name type="scientific">Heterocephalus glaber</name>
    <name type="common">Naked mole rat</name>
    <dbReference type="NCBI Taxonomy" id="10181"/>
    <lineage>
        <taxon>Eukaryota</taxon>
        <taxon>Metazoa</taxon>
        <taxon>Chordata</taxon>
        <taxon>Craniata</taxon>
        <taxon>Vertebrata</taxon>
        <taxon>Euteleostomi</taxon>
        <taxon>Mammalia</taxon>
        <taxon>Eutheria</taxon>
        <taxon>Euarchontoglires</taxon>
        <taxon>Glires</taxon>
        <taxon>Rodentia</taxon>
        <taxon>Hystricomorpha</taxon>
        <taxon>Bathyergidae</taxon>
        <taxon>Heterocephalus</taxon>
    </lineage>
</organism>
<keyword evidence="4" id="KW-0809">Transit peptide</keyword>
<feature type="compositionally biased region" description="Low complexity" evidence="7">
    <location>
        <begin position="34"/>
        <end position="43"/>
    </location>
</feature>
<evidence type="ECO:0000256" key="6">
    <source>
        <dbReference type="ARBA" id="ARBA00023136"/>
    </source>
</evidence>
<dbReference type="GO" id="GO:0097193">
    <property type="term" value="P:intrinsic apoptotic signaling pathway"/>
    <property type="evidence" value="ECO:0007669"/>
    <property type="project" value="InterPro"/>
</dbReference>
<feature type="region of interest" description="Disordered" evidence="7">
    <location>
        <begin position="1"/>
        <end position="177"/>
    </location>
</feature>
<evidence type="ECO:0000256" key="3">
    <source>
        <dbReference type="ARBA" id="ARBA00022792"/>
    </source>
</evidence>
<feature type="compositionally biased region" description="Low complexity" evidence="7">
    <location>
        <begin position="50"/>
        <end position="65"/>
    </location>
</feature>
<dbReference type="PANTHER" id="PTHR31107">
    <property type="entry name" value="APOPTOGENIC PROTEIN 1, MITOCHONDRIAL"/>
    <property type="match status" value="1"/>
</dbReference>
<accession>A0AAX6NU08</accession>
<dbReference type="GeneID" id="101710003"/>
<dbReference type="CTD" id="110258331"/>